<organism evidence="3 4">
    <name type="scientific">Helianthus annuus</name>
    <name type="common">Common sunflower</name>
    <dbReference type="NCBI Taxonomy" id="4232"/>
    <lineage>
        <taxon>Eukaryota</taxon>
        <taxon>Viridiplantae</taxon>
        <taxon>Streptophyta</taxon>
        <taxon>Embryophyta</taxon>
        <taxon>Tracheophyta</taxon>
        <taxon>Spermatophyta</taxon>
        <taxon>Magnoliopsida</taxon>
        <taxon>eudicotyledons</taxon>
        <taxon>Gunneridae</taxon>
        <taxon>Pentapetalae</taxon>
        <taxon>asterids</taxon>
        <taxon>campanulids</taxon>
        <taxon>Asterales</taxon>
        <taxon>Asteraceae</taxon>
        <taxon>Asteroideae</taxon>
        <taxon>Heliantheae alliance</taxon>
        <taxon>Heliantheae</taxon>
        <taxon>Helianthus</taxon>
    </lineage>
</organism>
<proteinExistence type="predicted"/>
<gene>
    <name evidence="3" type="ORF">HannXRQ_Chr04g0098881</name>
    <name evidence="2" type="ORF">HanXRQr2_Chr04g0144401</name>
</gene>
<evidence type="ECO:0000313" key="2">
    <source>
        <dbReference type="EMBL" id="KAF5808356.1"/>
    </source>
</evidence>
<evidence type="ECO:0000313" key="3">
    <source>
        <dbReference type="EMBL" id="OTG27332.1"/>
    </source>
</evidence>
<reference evidence="3" key="2">
    <citation type="submission" date="2017-02" db="EMBL/GenBank/DDBJ databases">
        <title>Sunflower complete genome.</title>
        <authorList>
            <person name="Langlade N."/>
            <person name="Munos S."/>
        </authorList>
    </citation>
    <scope>NUCLEOTIDE SEQUENCE [LARGE SCALE GENOMIC DNA]</scope>
    <source>
        <tissue evidence="3">Leaves</tissue>
    </source>
</reference>
<reference evidence="2" key="3">
    <citation type="submission" date="2020-06" db="EMBL/GenBank/DDBJ databases">
        <title>Helianthus annuus Genome sequencing and assembly Release 2.</title>
        <authorList>
            <person name="Gouzy J."/>
            <person name="Langlade N."/>
            <person name="Munos S."/>
        </authorList>
    </citation>
    <scope>NUCLEOTIDE SEQUENCE</scope>
    <source>
        <tissue evidence="2">Leaves</tissue>
    </source>
</reference>
<dbReference type="GO" id="GO:0080188">
    <property type="term" value="P:gene silencing by siRNA-directed DNA methylation"/>
    <property type="evidence" value="ECO:0007669"/>
    <property type="project" value="InterPro"/>
</dbReference>
<accession>A0A251UX77</accession>
<protein>
    <submittedName>
        <fullName evidence="3">Uncharacterized domain XH</fullName>
    </submittedName>
</protein>
<dbReference type="Proteomes" id="UP000215914">
    <property type="component" value="Chromosome 4"/>
</dbReference>
<dbReference type="InterPro" id="IPR005379">
    <property type="entry name" value="FDM1-5/IDN2_XH"/>
</dbReference>
<dbReference type="PANTHER" id="PTHR21596:SF3">
    <property type="entry name" value="FACTOR OF DNA METHYLATION 1-RELATED"/>
    <property type="match status" value="1"/>
</dbReference>
<evidence type="ECO:0000259" key="1">
    <source>
        <dbReference type="Pfam" id="PF03469"/>
    </source>
</evidence>
<feature type="domain" description="Factor of DNA methylation 1-5/IDN2" evidence="1">
    <location>
        <begin position="49"/>
        <end position="168"/>
    </location>
</feature>
<keyword evidence="4" id="KW-1185">Reference proteome</keyword>
<dbReference type="InterPro" id="IPR045177">
    <property type="entry name" value="FDM1-5/IDN2"/>
</dbReference>
<dbReference type="OMA" id="VKKCCAK"/>
<dbReference type="EMBL" id="MNCJ02000319">
    <property type="protein sequence ID" value="KAF5808356.1"/>
    <property type="molecule type" value="Genomic_DNA"/>
</dbReference>
<reference evidence="2 4" key="1">
    <citation type="journal article" date="2017" name="Nature">
        <title>The sunflower genome provides insights into oil metabolism, flowering and Asterid evolution.</title>
        <authorList>
            <person name="Badouin H."/>
            <person name="Gouzy J."/>
            <person name="Grassa C.J."/>
            <person name="Murat F."/>
            <person name="Staton S.E."/>
            <person name="Cottret L."/>
            <person name="Lelandais-Briere C."/>
            <person name="Owens G.L."/>
            <person name="Carrere S."/>
            <person name="Mayjonade B."/>
            <person name="Legrand L."/>
            <person name="Gill N."/>
            <person name="Kane N.C."/>
            <person name="Bowers J.E."/>
            <person name="Hubner S."/>
            <person name="Bellec A."/>
            <person name="Berard A."/>
            <person name="Berges H."/>
            <person name="Blanchet N."/>
            <person name="Boniface M.C."/>
            <person name="Brunel D."/>
            <person name="Catrice O."/>
            <person name="Chaidir N."/>
            <person name="Claudel C."/>
            <person name="Donnadieu C."/>
            <person name="Faraut T."/>
            <person name="Fievet G."/>
            <person name="Helmstetter N."/>
            <person name="King M."/>
            <person name="Knapp S.J."/>
            <person name="Lai Z."/>
            <person name="Le Paslier M.C."/>
            <person name="Lippi Y."/>
            <person name="Lorenzon L."/>
            <person name="Mandel J.R."/>
            <person name="Marage G."/>
            <person name="Marchand G."/>
            <person name="Marquand E."/>
            <person name="Bret-Mestries E."/>
            <person name="Morien E."/>
            <person name="Nambeesan S."/>
            <person name="Nguyen T."/>
            <person name="Pegot-Espagnet P."/>
            <person name="Pouilly N."/>
            <person name="Raftis F."/>
            <person name="Sallet E."/>
            <person name="Schiex T."/>
            <person name="Thomas J."/>
            <person name="Vandecasteele C."/>
            <person name="Vares D."/>
            <person name="Vear F."/>
            <person name="Vautrin S."/>
            <person name="Crespi M."/>
            <person name="Mangin B."/>
            <person name="Burke J.M."/>
            <person name="Salse J."/>
            <person name="Munos S."/>
            <person name="Vincourt P."/>
            <person name="Rieseberg L.H."/>
            <person name="Langlade N.B."/>
        </authorList>
    </citation>
    <scope>NUCLEOTIDE SEQUENCE [LARGE SCALE GENOMIC DNA]</scope>
    <source>
        <strain evidence="4">cv. SF193</strain>
        <tissue evidence="2">Leaves</tissue>
    </source>
</reference>
<dbReference type="PANTHER" id="PTHR21596">
    <property type="entry name" value="RIBONUCLEASE P SUBUNIT P38"/>
    <property type="match status" value="1"/>
</dbReference>
<dbReference type="InParanoid" id="A0A251UX77"/>
<evidence type="ECO:0000313" key="4">
    <source>
        <dbReference type="Proteomes" id="UP000215914"/>
    </source>
</evidence>
<dbReference type="Gramene" id="mRNA:HanXRQr2_Chr04g0144401">
    <property type="protein sequence ID" value="mRNA:HanXRQr2_Chr04g0144401"/>
    <property type="gene ID" value="HanXRQr2_Chr04g0144401"/>
</dbReference>
<dbReference type="Pfam" id="PF03469">
    <property type="entry name" value="XH"/>
    <property type="match status" value="1"/>
</dbReference>
<dbReference type="AlphaFoldDB" id="A0A251UX77"/>
<sequence length="173" mass="20054">MGDLEDMIQTLVVKERESNDELQETRKELIKVFKGMKGMFSGHTNIGVKRMGEIDSKPFLDACKVKYGSEEAQIKASELCSMWQEELKNPAWHPEVINENDKKLKTLKAEWGIGIFDAVVAAFMELNEYNPRGRYEVNELWNFKDNKKATLKEVISYILKNLKSLKRKRGHDN</sequence>
<name>A0A251UX77_HELAN</name>
<dbReference type="EMBL" id="CM007893">
    <property type="protein sequence ID" value="OTG27332.1"/>
    <property type="molecule type" value="Genomic_DNA"/>
</dbReference>